<evidence type="ECO:0000259" key="3">
    <source>
        <dbReference type="PROSITE" id="PS50878"/>
    </source>
</evidence>
<sequence length="435" mass="49456">MLSRTRGMKWFSTIDLKAAYHQVRLHPSSRDLTAFITPFGCYRFRRVPFGLPSAAAMFQRLMCSILAGINNTMVFQDDILVMGRSRDDHDQTLLKVLNTLDEKGLTAEFSKCKFACDHVNYLGHVVSAQGIKPKEELLSAIRRAPSPHNKDEVRAFLGLVEFYSKFVNNFSTKTYDLRQLLKTKNKFLWSEACQNAFDMLKNDICNAPPLQGFDSSLRSGITTDASCKGIGAVLTQINKEGYEDTIAFASRSLTTSEEKYSVIEREALACVWAMEHFRQYVWGTPVILRCDHKPLVKVLTTKGLYKASPRLARLSVRLFDYNYVVQYLPGVKNTVADFLSRMPLPSNDIEEFQNTNEDGTEDMWVAIVEEGICKERRYVVLVICNSHRSRLPRARDSARATRHSRTVHRETVGSGLNGSTVSLLRYYLCNKEVII</sequence>
<dbReference type="CDD" id="cd09274">
    <property type="entry name" value="RNase_HI_RT_Ty3"/>
    <property type="match status" value="1"/>
</dbReference>
<dbReference type="InterPro" id="IPR043502">
    <property type="entry name" value="DNA/RNA_pol_sf"/>
</dbReference>
<dbReference type="InterPro" id="IPR050951">
    <property type="entry name" value="Retrovirus_Pol_polyprotein"/>
</dbReference>
<dbReference type="FunFam" id="3.10.20.370:FF:000001">
    <property type="entry name" value="Retrovirus-related Pol polyprotein from transposon 17.6-like protein"/>
    <property type="match status" value="1"/>
</dbReference>
<dbReference type="Gene3D" id="3.10.10.10">
    <property type="entry name" value="HIV Type 1 Reverse Transcriptase, subunit A, domain 1"/>
    <property type="match status" value="1"/>
</dbReference>
<dbReference type="EC" id="3.1.26.4" evidence="2"/>
<dbReference type="PANTHER" id="PTHR37984">
    <property type="entry name" value="PROTEIN CBG26694"/>
    <property type="match status" value="1"/>
</dbReference>
<name>A0AAV7UVC1_PLEWA</name>
<dbReference type="GO" id="GO:0004523">
    <property type="term" value="F:RNA-DNA hybrid ribonuclease activity"/>
    <property type="evidence" value="ECO:0007669"/>
    <property type="project" value="UniProtKB-EC"/>
</dbReference>
<feature type="domain" description="Reverse transcriptase" evidence="3">
    <location>
        <begin position="1"/>
        <end position="126"/>
    </location>
</feature>
<evidence type="ECO:0000313" key="4">
    <source>
        <dbReference type="EMBL" id="KAJ1191874.1"/>
    </source>
</evidence>
<dbReference type="Gene3D" id="3.10.20.370">
    <property type="match status" value="1"/>
</dbReference>
<evidence type="ECO:0000256" key="1">
    <source>
        <dbReference type="ARBA" id="ARBA00010879"/>
    </source>
</evidence>
<dbReference type="FunFam" id="3.30.70.270:FF:000020">
    <property type="entry name" value="Transposon Tf2-6 polyprotein-like Protein"/>
    <property type="match status" value="1"/>
</dbReference>
<dbReference type="PROSITE" id="PS50878">
    <property type="entry name" value="RT_POL"/>
    <property type="match status" value="1"/>
</dbReference>
<dbReference type="Pfam" id="PF00078">
    <property type="entry name" value="RVT_1"/>
    <property type="match status" value="1"/>
</dbReference>
<keyword evidence="5" id="KW-1185">Reference proteome</keyword>
<comment type="similarity">
    <text evidence="1">Belongs to the beta type-B retroviral polymerase family. HERV class-II K(HML-2) pol subfamily.</text>
</comment>
<dbReference type="EMBL" id="JANPWB010000004">
    <property type="protein sequence ID" value="KAJ1191874.1"/>
    <property type="molecule type" value="Genomic_DNA"/>
</dbReference>
<dbReference type="Gene3D" id="3.30.70.270">
    <property type="match status" value="2"/>
</dbReference>
<dbReference type="InterPro" id="IPR043128">
    <property type="entry name" value="Rev_trsase/Diguanyl_cyclase"/>
</dbReference>
<evidence type="ECO:0000256" key="2">
    <source>
        <dbReference type="ARBA" id="ARBA00012180"/>
    </source>
</evidence>
<reference evidence="4" key="1">
    <citation type="journal article" date="2022" name="bioRxiv">
        <title>Sequencing and chromosome-scale assembly of the giantPleurodeles waltlgenome.</title>
        <authorList>
            <person name="Brown T."/>
            <person name="Elewa A."/>
            <person name="Iarovenko S."/>
            <person name="Subramanian E."/>
            <person name="Araus A.J."/>
            <person name="Petzold A."/>
            <person name="Susuki M."/>
            <person name="Suzuki K.-i.T."/>
            <person name="Hayashi T."/>
            <person name="Toyoda A."/>
            <person name="Oliveira C."/>
            <person name="Osipova E."/>
            <person name="Leigh N.D."/>
            <person name="Simon A."/>
            <person name="Yun M.H."/>
        </authorList>
    </citation>
    <scope>NUCLEOTIDE SEQUENCE</scope>
    <source>
        <strain evidence="4">20211129_DDA</strain>
        <tissue evidence="4">Liver</tissue>
    </source>
</reference>
<dbReference type="InterPro" id="IPR000477">
    <property type="entry name" value="RT_dom"/>
</dbReference>
<dbReference type="Proteomes" id="UP001066276">
    <property type="component" value="Chromosome 2_2"/>
</dbReference>
<organism evidence="4 5">
    <name type="scientific">Pleurodeles waltl</name>
    <name type="common">Iberian ribbed newt</name>
    <dbReference type="NCBI Taxonomy" id="8319"/>
    <lineage>
        <taxon>Eukaryota</taxon>
        <taxon>Metazoa</taxon>
        <taxon>Chordata</taxon>
        <taxon>Craniata</taxon>
        <taxon>Vertebrata</taxon>
        <taxon>Euteleostomi</taxon>
        <taxon>Amphibia</taxon>
        <taxon>Batrachia</taxon>
        <taxon>Caudata</taxon>
        <taxon>Salamandroidea</taxon>
        <taxon>Salamandridae</taxon>
        <taxon>Pleurodelinae</taxon>
        <taxon>Pleurodeles</taxon>
    </lineage>
</organism>
<comment type="caution">
    <text evidence="4">The sequence shown here is derived from an EMBL/GenBank/DDBJ whole genome shotgun (WGS) entry which is preliminary data.</text>
</comment>
<gene>
    <name evidence="4" type="ORF">NDU88_001188</name>
</gene>
<accession>A0AAV7UVC1</accession>
<dbReference type="AlphaFoldDB" id="A0AAV7UVC1"/>
<dbReference type="PANTHER" id="PTHR37984:SF15">
    <property type="entry name" value="INTEGRASE CATALYTIC DOMAIN-CONTAINING PROTEIN"/>
    <property type="match status" value="1"/>
</dbReference>
<protein>
    <recommendedName>
        <fullName evidence="2">ribonuclease H</fullName>
        <ecNumber evidence="2">3.1.26.4</ecNumber>
    </recommendedName>
</protein>
<dbReference type="Pfam" id="PF17919">
    <property type="entry name" value="RT_RNaseH_2"/>
    <property type="match status" value="1"/>
</dbReference>
<proteinExistence type="inferred from homology"/>
<dbReference type="InterPro" id="IPR041577">
    <property type="entry name" value="RT_RNaseH_2"/>
</dbReference>
<dbReference type="SUPFAM" id="SSF56672">
    <property type="entry name" value="DNA/RNA polymerases"/>
    <property type="match status" value="1"/>
</dbReference>
<dbReference type="CDD" id="cd01647">
    <property type="entry name" value="RT_LTR"/>
    <property type="match status" value="1"/>
</dbReference>
<evidence type="ECO:0000313" key="5">
    <source>
        <dbReference type="Proteomes" id="UP001066276"/>
    </source>
</evidence>